<dbReference type="PANTHER" id="PTHR30250:SF11">
    <property type="entry name" value="O-ANTIGEN TRANSPORTER-RELATED"/>
    <property type="match status" value="1"/>
</dbReference>
<dbReference type="InterPro" id="IPR050833">
    <property type="entry name" value="Poly_Biosynth_Transport"/>
</dbReference>
<feature type="transmembrane region" description="Helical" evidence="6">
    <location>
        <begin position="102"/>
        <end position="126"/>
    </location>
</feature>
<keyword evidence="8" id="KW-1185">Reference proteome</keyword>
<evidence type="ECO:0000256" key="6">
    <source>
        <dbReference type="SAM" id="Phobius"/>
    </source>
</evidence>
<reference evidence="7 8" key="1">
    <citation type="submission" date="2021-01" db="EMBL/GenBank/DDBJ databases">
        <title>Carboxyliciviraga sp.nov., isolated from coastal sediments.</title>
        <authorList>
            <person name="Lu D."/>
            <person name="Zhang T."/>
        </authorList>
    </citation>
    <scope>NUCLEOTIDE SEQUENCE [LARGE SCALE GENOMIC DNA]</scope>
    <source>
        <strain evidence="7 8">N1Y132</strain>
    </source>
</reference>
<sequence>MRIISKLKKTISKLLNKGDSRFVLLKKNVAVSFVFKGIGLLIGYVRFPLTLSYLGNAWYGVWLTIGSFTGWLSFFNIGLGNGLRNKLAESLAKKNIEESKKYVSSTYFVISLISLGIYLIIVPIIFWVDWNSVFNVKDISPSILKVSLFSFVTFFCVKFILRLLRTVFEADQKPAFSDLVDFLSSVLFFIAIILLINYAESSLVYVVTIHGALPVVLLIGFSLYYYNNSYKSIRPSLKFVDRKLLKGLANLGVKFFIIQTSVLILFSTDNIIITRVLGPEQVVGYAAARKFFGIVDMGFSIVLVPFWSAFTDAYTKGEINWVNQSIKRLIKLVSLVAAGLVVMFIASPWVYKVWLGDKVEISWQLSLFMAVFVLIRAWSNVFIYFINGVGKVKLQLLISIIISIVNVPLSIMLAKEFGVVGVIIATVACLIIGVFVYPIQYYKIIRKKDNGIWGQ</sequence>
<feature type="transmembrane region" description="Helical" evidence="6">
    <location>
        <begin position="29"/>
        <end position="47"/>
    </location>
</feature>
<evidence type="ECO:0000313" key="7">
    <source>
        <dbReference type="EMBL" id="MBK3519105.1"/>
    </source>
</evidence>
<feature type="transmembrane region" description="Helical" evidence="6">
    <location>
        <begin position="59"/>
        <end position="81"/>
    </location>
</feature>
<feature type="transmembrane region" description="Helical" evidence="6">
    <location>
        <begin position="202"/>
        <end position="226"/>
    </location>
</feature>
<evidence type="ECO:0000256" key="1">
    <source>
        <dbReference type="ARBA" id="ARBA00004651"/>
    </source>
</evidence>
<keyword evidence="2" id="KW-1003">Cell membrane</keyword>
<dbReference type="Proteomes" id="UP000605676">
    <property type="component" value="Unassembled WGS sequence"/>
</dbReference>
<feature type="transmembrane region" description="Helical" evidence="6">
    <location>
        <begin position="146"/>
        <end position="164"/>
    </location>
</feature>
<evidence type="ECO:0000256" key="2">
    <source>
        <dbReference type="ARBA" id="ARBA00022475"/>
    </source>
</evidence>
<feature type="transmembrane region" description="Helical" evidence="6">
    <location>
        <begin position="363"/>
        <end position="387"/>
    </location>
</feature>
<evidence type="ECO:0000256" key="5">
    <source>
        <dbReference type="ARBA" id="ARBA00023136"/>
    </source>
</evidence>
<dbReference type="InterPro" id="IPR002797">
    <property type="entry name" value="Polysacc_synth"/>
</dbReference>
<gene>
    <name evidence="7" type="ORF">JIV24_17285</name>
</gene>
<accession>A0ABS1HNS7</accession>
<name>A0ABS1HNS7_9BACT</name>
<organism evidence="7 8">
    <name type="scientific">Carboxylicivirga marina</name>
    <dbReference type="NCBI Taxonomy" id="2800988"/>
    <lineage>
        <taxon>Bacteria</taxon>
        <taxon>Pseudomonadati</taxon>
        <taxon>Bacteroidota</taxon>
        <taxon>Bacteroidia</taxon>
        <taxon>Marinilabiliales</taxon>
        <taxon>Marinilabiliaceae</taxon>
        <taxon>Carboxylicivirga</taxon>
    </lineage>
</organism>
<dbReference type="PANTHER" id="PTHR30250">
    <property type="entry name" value="PST FAMILY PREDICTED COLANIC ACID TRANSPORTER"/>
    <property type="match status" value="1"/>
</dbReference>
<evidence type="ECO:0000313" key="8">
    <source>
        <dbReference type="Proteomes" id="UP000605676"/>
    </source>
</evidence>
<feature type="transmembrane region" description="Helical" evidence="6">
    <location>
        <begin position="329"/>
        <end position="351"/>
    </location>
</feature>
<protein>
    <submittedName>
        <fullName evidence="7">Oligosaccharide flippase family protein</fullName>
    </submittedName>
</protein>
<feature type="transmembrane region" description="Helical" evidence="6">
    <location>
        <begin position="419"/>
        <end position="439"/>
    </location>
</feature>
<comment type="caution">
    <text evidence="7">The sequence shown here is derived from an EMBL/GenBank/DDBJ whole genome shotgun (WGS) entry which is preliminary data.</text>
</comment>
<comment type="subcellular location">
    <subcellularLocation>
        <location evidence="1">Cell membrane</location>
        <topology evidence="1">Multi-pass membrane protein</topology>
    </subcellularLocation>
</comment>
<keyword evidence="5 6" id="KW-0472">Membrane</keyword>
<feature type="transmembrane region" description="Helical" evidence="6">
    <location>
        <begin position="176"/>
        <end position="196"/>
    </location>
</feature>
<feature type="transmembrane region" description="Helical" evidence="6">
    <location>
        <begin position="394"/>
        <end position="413"/>
    </location>
</feature>
<dbReference type="RefSeq" id="WP_200466326.1">
    <property type="nucleotide sequence ID" value="NZ_JAENRR010000053.1"/>
</dbReference>
<evidence type="ECO:0000256" key="3">
    <source>
        <dbReference type="ARBA" id="ARBA00022692"/>
    </source>
</evidence>
<keyword evidence="3 6" id="KW-0812">Transmembrane</keyword>
<evidence type="ECO:0000256" key="4">
    <source>
        <dbReference type="ARBA" id="ARBA00022989"/>
    </source>
</evidence>
<dbReference type="EMBL" id="JAENRR010000053">
    <property type="protein sequence ID" value="MBK3519105.1"/>
    <property type="molecule type" value="Genomic_DNA"/>
</dbReference>
<dbReference type="Pfam" id="PF01943">
    <property type="entry name" value="Polysacc_synt"/>
    <property type="match status" value="1"/>
</dbReference>
<feature type="transmembrane region" description="Helical" evidence="6">
    <location>
        <begin position="247"/>
        <end position="267"/>
    </location>
</feature>
<proteinExistence type="predicted"/>
<feature type="transmembrane region" description="Helical" evidence="6">
    <location>
        <begin position="287"/>
        <end position="308"/>
    </location>
</feature>
<keyword evidence="4 6" id="KW-1133">Transmembrane helix</keyword>